<dbReference type="AlphaFoldDB" id="A0A0E9T1H0"/>
<proteinExistence type="predicted"/>
<name>A0A0E9T1H0_ANGAN</name>
<protein>
    <submittedName>
        <fullName evidence="1">Uncharacterized protein</fullName>
    </submittedName>
</protein>
<reference evidence="1" key="1">
    <citation type="submission" date="2014-11" db="EMBL/GenBank/DDBJ databases">
        <authorList>
            <person name="Amaro Gonzalez C."/>
        </authorList>
    </citation>
    <scope>NUCLEOTIDE SEQUENCE</scope>
</reference>
<accession>A0A0E9T1H0</accession>
<evidence type="ECO:0000313" key="1">
    <source>
        <dbReference type="EMBL" id="JAH46790.1"/>
    </source>
</evidence>
<sequence>MFGWLVLCEECLGVKRRERRSSPARPVCVRVCGF</sequence>
<dbReference type="EMBL" id="GBXM01061787">
    <property type="protein sequence ID" value="JAH46790.1"/>
    <property type="molecule type" value="Transcribed_RNA"/>
</dbReference>
<organism evidence="1">
    <name type="scientific">Anguilla anguilla</name>
    <name type="common">European freshwater eel</name>
    <name type="synonym">Muraena anguilla</name>
    <dbReference type="NCBI Taxonomy" id="7936"/>
    <lineage>
        <taxon>Eukaryota</taxon>
        <taxon>Metazoa</taxon>
        <taxon>Chordata</taxon>
        <taxon>Craniata</taxon>
        <taxon>Vertebrata</taxon>
        <taxon>Euteleostomi</taxon>
        <taxon>Actinopterygii</taxon>
        <taxon>Neopterygii</taxon>
        <taxon>Teleostei</taxon>
        <taxon>Anguilliformes</taxon>
        <taxon>Anguillidae</taxon>
        <taxon>Anguilla</taxon>
    </lineage>
</organism>
<reference evidence="1" key="2">
    <citation type="journal article" date="2015" name="Fish Shellfish Immunol.">
        <title>Early steps in the European eel (Anguilla anguilla)-Vibrio vulnificus interaction in the gills: Role of the RtxA13 toxin.</title>
        <authorList>
            <person name="Callol A."/>
            <person name="Pajuelo D."/>
            <person name="Ebbesson L."/>
            <person name="Teles M."/>
            <person name="MacKenzie S."/>
            <person name="Amaro C."/>
        </authorList>
    </citation>
    <scope>NUCLEOTIDE SEQUENCE</scope>
</reference>